<dbReference type="Pfam" id="PF00860">
    <property type="entry name" value="Xan_ur_permease"/>
    <property type="match status" value="1"/>
</dbReference>
<name>A0A0J1HTF3_NIACI</name>
<feature type="transmembrane region" description="Helical" evidence="8">
    <location>
        <begin position="317"/>
        <end position="334"/>
    </location>
</feature>
<keyword evidence="6 8" id="KW-1133">Transmembrane helix</keyword>
<feature type="transmembrane region" description="Helical" evidence="8">
    <location>
        <begin position="133"/>
        <end position="154"/>
    </location>
</feature>
<dbReference type="Proteomes" id="UP000036045">
    <property type="component" value="Unassembled WGS sequence"/>
</dbReference>
<dbReference type="AlphaFoldDB" id="A0A0J1HTF3"/>
<keyword evidence="7 8" id="KW-0472">Membrane</keyword>
<evidence type="ECO:0000256" key="2">
    <source>
        <dbReference type="ARBA" id="ARBA00008821"/>
    </source>
</evidence>
<dbReference type="NCBIfam" id="TIGR00801">
    <property type="entry name" value="ncs2"/>
    <property type="match status" value="1"/>
</dbReference>
<dbReference type="GO" id="GO:0005886">
    <property type="term" value="C:plasma membrane"/>
    <property type="evidence" value="ECO:0007669"/>
    <property type="project" value="UniProtKB-SubCell"/>
</dbReference>
<comment type="caution">
    <text evidence="9">The sequence shown here is derived from an EMBL/GenBank/DDBJ whole genome shotgun (WGS) entry which is preliminary data.</text>
</comment>
<keyword evidence="10" id="KW-1185">Reference proteome</keyword>
<evidence type="ECO:0000256" key="3">
    <source>
        <dbReference type="ARBA" id="ARBA00022448"/>
    </source>
</evidence>
<gene>
    <name evidence="9" type="ORF">ABW02_24990</name>
</gene>
<evidence type="ECO:0000256" key="1">
    <source>
        <dbReference type="ARBA" id="ARBA00004651"/>
    </source>
</evidence>
<dbReference type="InterPro" id="IPR006043">
    <property type="entry name" value="NCS2"/>
</dbReference>
<dbReference type="PATRIC" id="fig|1397.4.peg.4529"/>
<keyword evidence="5 8" id="KW-0812">Transmembrane</keyword>
<evidence type="ECO:0000256" key="6">
    <source>
        <dbReference type="ARBA" id="ARBA00022989"/>
    </source>
</evidence>
<dbReference type="RefSeq" id="WP_047944894.1">
    <property type="nucleotide sequence ID" value="NZ_JAMAUJ010000006.1"/>
</dbReference>
<sequence length="452" mass="47582">MAQGEGVFILPQNNEKGLQIFSLGLQHVLAMYAGAILVPLLVGRALNLTTEQLAYLVAIDLLTCGIATLLQAWKNQYLGIGLPVVLGSSFVAVTPMISIGTNYGVTAIYGAIIITGIFMIICAPFFSKITKLFPPVVIGTVVTIIGLSLIPSGIKNMGGGATSKDFGSIENLILAFGVLLFILLLNRFTKGFIQSLSVLIGIIAGTIIAAVLGKVNLTPVREASWFHFPELFYFGTPSFEVGPILTMLIVGLVIVIESTGVFFALSKITETPLSEKDLTRGYRAEGLAITIGGLFNAFPYNTFAQNVGLVQLSKVKTVNVVIAAGGILVFLGFIPKVAAFATIIPTPVLGGATVVMFGMVVASGIRMLSKVDFTNQANLLIMACSISVGLGATAVPNLFDQLPSALRIIVSDGIITGSLAAILLNLLFNVKTSKKSSNASLLSKQIGETHTL</sequence>
<accession>A0A0J1HTF3</accession>
<feature type="transmembrane region" description="Helical" evidence="8">
    <location>
        <begin position="53"/>
        <end position="70"/>
    </location>
</feature>
<feature type="transmembrane region" description="Helical" evidence="8">
    <location>
        <begin position="377"/>
        <end position="399"/>
    </location>
</feature>
<dbReference type="InterPro" id="IPR017588">
    <property type="entry name" value="UacT-like"/>
</dbReference>
<keyword evidence="3" id="KW-0813">Transport</keyword>
<comment type="subcellular location">
    <subcellularLocation>
        <location evidence="1">Cell membrane</location>
        <topology evidence="1">Multi-pass membrane protein</topology>
    </subcellularLocation>
</comment>
<comment type="similarity">
    <text evidence="2">Belongs to the nucleobase:cation symporter-2 (NCS2) (TC 2.A.40) family.</text>
</comment>
<dbReference type="PANTHER" id="PTHR42810">
    <property type="entry name" value="PURINE PERMEASE C1399.01C-RELATED"/>
    <property type="match status" value="1"/>
</dbReference>
<evidence type="ECO:0000313" key="10">
    <source>
        <dbReference type="Proteomes" id="UP000036045"/>
    </source>
</evidence>
<dbReference type="NCBIfam" id="NF037981">
    <property type="entry name" value="NCS2_1"/>
    <property type="match status" value="1"/>
</dbReference>
<evidence type="ECO:0000256" key="5">
    <source>
        <dbReference type="ARBA" id="ARBA00022692"/>
    </source>
</evidence>
<feature type="transmembrane region" description="Helical" evidence="8">
    <location>
        <begin position="77"/>
        <end position="97"/>
    </location>
</feature>
<evidence type="ECO:0000256" key="4">
    <source>
        <dbReference type="ARBA" id="ARBA00022475"/>
    </source>
</evidence>
<feature type="transmembrane region" description="Helical" evidence="8">
    <location>
        <begin position="340"/>
        <end position="365"/>
    </location>
</feature>
<dbReference type="EMBL" id="LDPH01000050">
    <property type="protein sequence ID" value="KLV16977.1"/>
    <property type="molecule type" value="Genomic_DNA"/>
</dbReference>
<dbReference type="InterPro" id="IPR006042">
    <property type="entry name" value="Xan_ur_permease"/>
</dbReference>
<dbReference type="GO" id="GO:0042907">
    <property type="term" value="F:xanthine transmembrane transporter activity"/>
    <property type="evidence" value="ECO:0007669"/>
    <property type="project" value="TreeGrafter"/>
</dbReference>
<feature type="transmembrane region" description="Helical" evidence="8">
    <location>
        <begin position="103"/>
        <end position="126"/>
    </location>
</feature>
<dbReference type="OrthoDB" id="9805749at2"/>
<protein>
    <submittedName>
        <fullName evidence="9">Uric acid permease PucJ</fullName>
    </submittedName>
</protein>
<feature type="transmembrane region" description="Helical" evidence="8">
    <location>
        <begin position="244"/>
        <end position="265"/>
    </location>
</feature>
<evidence type="ECO:0000256" key="8">
    <source>
        <dbReference type="SAM" id="Phobius"/>
    </source>
</evidence>
<organism evidence="9 10">
    <name type="scientific">Niallia circulans</name>
    <name type="common">Bacillus circulans</name>
    <dbReference type="NCBI Taxonomy" id="1397"/>
    <lineage>
        <taxon>Bacteria</taxon>
        <taxon>Bacillati</taxon>
        <taxon>Bacillota</taxon>
        <taxon>Bacilli</taxon>
        <taxon>Bacillales</taxon>
        <taxon>Bacillaceae</taxon>
        <taxon>Niallia</taxon>
    </lineage>
</organism>
<evidence type="ECO:0000256" key="7">
    <source>
        <dbReference type="ARBA" id="ARBA00023136"/>
    </source>
</evidence>
<reference evidence="9 10" key="1">
    <citation type="submission" date="2015-05" db="EMBL/GenBank/DDBJ databases">
        <title>Whole genome sequence and identification of bacterial endophytes from Costus igneus.</title>
        <authorList>
            <person name="Lee Y.P."/>
            <person name="Gan H.M."/>
            <person name="Eng W."/>
            <person name="Wheatley M.S."/>
            <person name="Caraballo A."/>
            <person name="Polter S."/>
            <person name="Savka M.A."/>
            <person name="Hudson A.O."/>
        </authorList>
    </citation>
    <scope>NUCLEOTIDE SEQUENCE [LARGE SCALE GENOMIC DNA]</scope>
    <source>
        <strain evidence="9 10">RIT379</strain>
    </source>
</reference>
<dbReference type="PROSITE" id="PS01116">
    <property type="entry name" value="XANTH_URACIL_PERMASE"/>
    <property type="match status" value="1"/>
</dbReference>
<evidence type="ECO:0000313" key="9">
    <source>
        <dbReference type="EMBL" id="KLV16977.1"/>
    </source>
</evidence>
<proteinExistence type="inferred from homology"/>
<dbReference type="PANTHER" id="PTHR42810:SF4">
    <property type="entry name" value="URIC ACID TRANSPORTER UACT"/>
    <property type="match status" value="1"/>
</dbReference>
<feature type="transmembrane region" description="Helical" evidence="8">
    <location>
        <begin position="192"/>
        <end position="212"/>
    </location>
</feature>
<feature type="transmembrane region" description="Helical" evidence="8">
    <location>
        <begin position="166"/>
        <end position="185"/>
    </location>
</feature>
<keyword evidence="4" id="KW-1003">Cell membrane</keyword>
<dbReference type="NCBIfam" id="TIGR03173">
    <property type="entry name" value="pbuX"/>
    <property type="match status" value="1"/>
</dbReference>
<feature type="transmembrane region" description="Helical" evidence="8">
    <location>
        <begin position="20"/>
        <end position="41"/>
    </location>
</feature>
<feature type="transmembrane region" description="Helical" evidence="8">
    <location>
        <begin position="405"/>
        <end position="428"/>
    </location>
</feature>